<dbReference type="EMBL" id="JASPKZ010004196">
    <property type="protein sequence ID" value="KAJ9590701.1"/>
    <property type="molecule type" value="Genomic_DNA"/>
</dbReference>
<feature type="region of interest" description="Disordered" evidence="6">
    <location>
        <begin position="129"/>
        <end position="165"/>
    </location>
</feature>
<dbReference type="InterPro" id="IPR028002">
    <property type="entry name" value="Myb_DNA-bind_5"/>
</dbReference>
<protein>
    <recommendedName>
        <fullName evidence="2">Regulatory protein zeste</fullName>
    </recommendedName>
</protein>
<name>A0AAD8A2D1_DIPPU</name>
<keyword evidence="4" id="KW-0804">Transcription</keyword>
<reference evidence="8" key="1">
    <citation type="journal article" date="2023" name="IScience">
        <title>Live-bearing cockroach genome reveals convergent evolutionary mechanisms linked to viviparity in insects and beyond.</title>
        <authorList>
            <person name="Fouks B."/>
            <person name="Harrison M.C."/>
            <person name="Mikhailova A.A."/>
            <person name="Marchal E."/>
            <person name="English S."/>
            <person name="Carruthers M."/>
            <person name="Jennings E.C."/>
            <person name="Chiamaka E.L."/>
            <person name="Frigard R.A."/>
            <person name="Pippel M."/>
            <person name="Attardo G.M."/>
            <person name="Benoit J.B."/>
            <person name="Bornberg-Bauer E."/>
            <person name="Tobe S.S."/>
        </authorList>
    </citation>
    <scope>NUCLEOTIDE SEQUENCE</scope>
    <source>
        <strain evidence="8">Stay&amp;Tobe</strain>
    </source>
</reference>
<gene>
    <name evidence="8" type="ORF">L9F63_016217</name>
</gene>
<keyword evidence="3" id="KW-0805">Transcription regulation</keyword>
<reference evidence="8" key="2">
    <citation type="submission" date="2023-05" db="EMBL/GenBank/DDBJ databases">
        <authorList>
            <person name="Fouks B."/>
        </authorList>
    </citation>
    <scope>NUCLEOTIDE SEQUENCE</scope>
    <source>
        <strain evidence="8">Stay&amp;Tobe</strain>
        <tissue evidence="8">Testes</tissue>
    </source>
</reference>
<feature type="compositionally biased region" description="Polar residues" evidence="6">
    <location>
        <begin position="140"/>
        <end position="150"/>
    </location>
</feature>
<feature type="domain" description="Myb/SANT-like DNA-binding" evidence="7">
    <location>
        <begin position="10"/>
        <end position="77"/>
    </location>
</feature>
<feature type="non-terminal residue" evidence="8">
    <location>
        <position position="1"/>
    </location>
</feature>
<accession>A0AAD8A2D1</accession>
<evidence type="ECO:0000313" key="8">
    <source>
        <dbReference type="EMBL" id="KAJ9590701.1"/>
    </source>
</evidence>
<proteinExistence type="predicted"/>
<evidence type="ECO:0000256" key="1">
    <source>
        <dbReference type="ARBA" id="ARBA00011764"/>
    </source>
</evidence>
<evidence type="ECO:0000313" key="9">
    <source>
        <dbReference type="Proteomes" id="UP001233999"/>
    </source>
</evidence>
<dbReference type="Proteomes" id="UP001233999">
    <property type="component" value="Unassembled WGS sequence"/>
</dbReference>
<dbReference type="Pfam" id="PF13873">
    <property type="entry name" value="Myb_DNA-bind_5"/>
    <property type="match status" value="1"/>
</dbReference>
<comment type="subunit">
    <text evidence="1">Self-associates forming complexes of several hundred monomers.</text>
</comment>
<evidence type="ECO:0000256" key="3">
    <source>
        <dbReference type="ARBA" id="ARBA00023015"/>
    </source>
</evidence>
<dbReference type="AlphaFoldDB" id="A0AAD8A2D1"/>
<feature type="compositionally biased region" description="Basic and acidic residues" evidence="6">
    <location>
        <begin position="129"/>
        <end position="139"/>
    </location>
</feature>
<keyword evidence="9" id="KW-1185">Reference proteome</keyword>
<sequence length="193" mass="22330">MYPKIQDRDRYVLAEICKKYPAISDRSSSYETLAKKGEAWQKICKEYNAHTLSVRPRDEAQLRGVWKRMKMKANEEIRKKRLMNKTENNLPESAPLEVIQVDEDKVDPVDTDFEGLLWKNMKLQAEEDNKKNRVMKKTENSLLESASLEVTQADKDMVDPESPGGEEQIVMFDEDCDVLQYAEDTFNSSNTNG</sequence>
<evidence type="ECO:0000256" key="2">
    <source>
        <dbReference type="ARBA" id="ARBA00016807"/>
    </source>
</evidence>
<organism evidence="8 9">
    <name type="scientific">Diploptera punctata</name>
    <name type="common">Pacific beetle cockroach</name>
    <dbReference type="NCBI Taxonomy" id="6984"/>
    <lineage>
        <taxon>Eukaryota</taxon>
        <taxon>Metazoa</taxon>
        <taxon>Ecdysozoa</taxon>
        <taxon>Arthropoda</taxon>
        <taxon>Hexapoda</taxon>
        <taxon>Insecta</taxon>
        <taxon>Pterygota</taxon>
        <taxon>Neoptera</taxon>
        <taxon>Polyneoptera</taxon>
        <taxon>Dictyoptera</taxon>
        <taxon>Blattodea</taxon>
        <taxon>Blaberoidea</taxon>
        <taxon>Blaberidae</taxon>
        <taxon>Diplopterinae</taxon>
        <taxon>Diploptera</taxon>
    </lineage>
</organism>
<evidence type="ECO:0000256" key="6">
    <source>
        <dbReference type="SAM" id="MobiDB-lite"/>
    </source>
</evidence>
<evidence type="ECO:0000256" key="4">
    <source>
        <dbReference type="ARBA" id="ARBA00023163"/>
    </source>
</evidence>
<comment type="caution">
    <text evidence="8">The sequence shown here is derived from an EMBL/GenBank/DDBJ whole genome shotgun (WGS) entry which is preliminary data.</text>
</comment>
<comment type="function">
    <text evidence="5">Involved in transvection phenomena (= synapsis-dependent gene expression), where the synaptic pairing of chromosomes carrying genes with which zeste interacts influences the expression of these genes. Zeste binds to DNA and stimulates transcription from a nearby promoter.</text>
</comment>
<evidence type="ECO:0000259" key="7">
    <source>
        <dbReference type="Pfam" id="PF13873"/>
    </source>
</evidence>
<evidence type="ECO:0000256" key="5">
    <source>
        <dbReference type="ARBA" id="ARBA00025466"/>
    </source>
</evidence>